<evidence type="ECO:0000256" key="1">
    <source>
        <dbReference type="ARBA" id="ARBA00001946"/>
    </source>
</evidence>
<dbReference type="GO" id="GO:0045337">
    <property type="term" value="P:farnesyl diphosphate biosynthetic process"/>
    <property type="evidence" value="ECO:0007669"/>
    <property type="project" value="TreeGrafter"/>
</dbReference>
<dbReference type="Proteomes" id="UP000466442">
    <property type="component" value="Linkage Group LG1"/>
</dbReference>
<evidence type="ECO:0000256" key="6">
    <source>
        <dbReference type="ARBA" id="ARBA00023229"/>
    </source>
</evidence>
<dbReference type="GO" id="GO:0005737">
    <property type="term" value="C:cytoplasm"/>
    <property type="evidence" value="ECO:0007669"/>
    <property type="project" value="TreeGrafter"/>
</dbReference>
<protein>
    <recommendedName>
        <fullName evidence="8">Farnesyl pyrophosphate synthase</fullName>
    </recommendedName>
</protein>
<dbReference type="Gene3D" id="1.10.600.10">
    <property type="entry name" value="Farnesyl Diphosphate Synthase"/>
    <property type="match status" value="1"/>
</dbReference>
<dbReference type="CDD" id="cd00685">
    <property type="entry name" value="Trans_IPPS_HT"/>
    <property type="match status" value="1"/>
</dbReference>
<organism evidence="10 11">
    <name type="scientific">Apolygus lucorum</name>
    <name type="common">Small green plant bug</name>
    <name type="synonym">Lygocoris lucorum</name>
    <dbReference type="NCBI Taxonomy" id="248454"/>
    <lineage>
        <taxon>Eukaryota</taxon>
        <taxon>Metazoa</taxon>
        <taxon>Ecdysozoa</taxon>
        <taxon>Arthropoda</taxon>
        <taxon>Hexapoda</taxon>
        <taxon>Insecta</taxon>
        <taxon>Pterygota</taxon>
        <taxon>Neoptera</taxon>
        <taxon>Paraneoptera</taxon>
        <taxon>Hemiptera</taxon>
        <taxon>Heteroptera</taxon>
        <taxon>Panheteroptera</taxon>
        <taxon>Cimicomorpha</taxon>
        <taxon>Miridae</taxon>
        <taxon>Mirini</taxon>
        <taxon>Apolygus</taxon>
    </lineage>
</organism>
<dbReference type="PROSITE" id="PS00444">
    <property type="entry name" value="POLYPRENYL_SYNTHASE_2"/>
    <property type="match status" value="1"/>
</dbReference>
<dbReference type="GO" id="GO:0004337">
    <property type="term" value="F:(2E,6E)-farnesyl diphosphate synthase activity"/>
    <property type="evidence" value="ECO:0007669"/>
    <property type="project" value="TreeGrafter"/>
</dbReference>
<evidence type="ECO:0000256" key="7">
    <source>
        <dbReference type="ARBA" id="ARBA00033740"/>
    </source>
</evidence>
<dbReference type="InterPro" id="IPR008949">
    <property type="entry name" value="Isoprenoid_synthase_dom_sf"/>
</dbReference>
<evidence type="ECO:0000256" key="8">
    <source>
        <dbReference type="ARBA" id="ARBA00034546"/>
    </source>
</evidence>
<keyword evidence="5" id="KW-0460">Magnesium</keyword>
<dbReference type="PANTHER" id="PTHR11525:SF0">
    <property type="entry name" value="FARNESYL PYROPHOSPHATE SYNTHASE"/>
    <property type="match status" value="1"/>
</dbReference>
<reference evidence="10" key="1">
    <citation type="journal article" date="2021" name="Mol. Ecol. Resour.">
        <title>Apolygus lucorum genome provides insights into omnivorousness and mesophyll feeding.</title>
        <authorList>
            <person name="Liu Y."/>
            <person name="Liu H."/>
            <person name="Wang H."/>
            <person name="Huang T."/>
            <person name="Liu B."/>
            <person name="Yang B."/>
            <person name="Yin L."/>
            <person name="Li B."/>
            <person name="Zhang Y."/>
            <person name="Zhang S."/>
            <person name="Jiang F."/>
            <person name="Zhang X."/>
            <person name="Ren Y."/>
            <person name="Wang B."/>
            <person name="Wang S."/>
            <person name="Lu Y."/>
            <person name="Wu K."/>
            <person name="Fan W."/>
            <person name="Wang G."/>
        </authorList>
    </citation>
    <scope>NUCLEOTIDE SEQUENCE</scope>
    <source>
        <strain evidence="10">12Hb</strain>
    </source>
</reference>
<dbReference type="SFLD" id="SFLDG01017">
    <property type="entry name" value="Polyprenyl_Transferase_Like"/>
    <property type="match status" value="1"/>
</dbReference>
<evidence type="ECO:0000256" key="9">
    <source>
        <dbReference type="RuleBase" id="RU004466"/>
    </source>
</evidence>
<dbReference type="AlphaFoldDB" id="A0A6A4KDC2"/>
<name>A0A6A4KDC2_APOLU</name>
<keyword evidence="6" id="KW-0414">Isoprene biosynthesis</keyword>
<sequence length="432" mass="49818">MGPVNFLLLGQDQGQFFIPQDQLRQVPFSRIIKMLKMSVGSRMLSVNCRRMLSQFAKTSSMFEENARLTCLHPRALIKQRSRYLTTAPYVLTQDDRRDFMAVFPDVVREIVEHDKTTPELANLYTKVLQYNVAGGKKLRGLTVVYSYRQLVNPEQLTPENIRLSQILGWCVEMMQAFFVVLDDIVDESTQRRGRPCWHQLPEVGLKAVCHALLIEGAQYKLLKKYLSGTEAYLPILELFHSMTLLTTFGQVLDCNTADQSQVSFDKINMERYNFITTHKTAYYTFYLPMATAMYLAGMFNPEQHRQAKSILVKIGRYFQVQDDYLDVFGEETETGKDGTDIQDGKCSWLAVVALQRASPKQEKIFKEHFGKVGENHVKAIKDLYIEMGLPGLYTIYEQETYNMINTHIQQLSAGLPHDLFFGLLDRIHKRNK</sequence>
<dbReference type="InterPro" id="IPR039702">
    <property type="entry name" value="FPS1-like"/>
</dbReference>
<proteinExistence type="inferred from homology"/>
<dbReference type="GO" id="GO:0004161">
    <property type="term" value="F:dimethylallyltranstransferase activity"/>
    <property type="evidence" value="ECO:0007669"/>
    <property type="project" value="TreeGrafter"/>
</dbReference>
<dbReference type="GO" id="GO:0046872">
    <property type="term" value="F:metal ion binding"/>
    <property type="evidence" value="ECO:0007669"/>
    <property type="project" value="UniProtKB-KW"/>
</dbReference>
<evidence type="ECO:0000256" key="5">
    <source>
        <dbReference type="ARBA" id="ARBA00022842"/>
    </source>
</evidence>
<dbReference type="SUPFAM" id="SSF48576">
    <property type="entry name" value="Terpenoid synthases"/>
    <property type="match status" value="1"/>
</dbReference>
<evidence type="ECO:0000256" key="4">
    <source>
        <dbReference type="ARBA" id="ARBA00022723"/>
    </source>
</evidence>
<gene>
    <name evidence="10" type="ORF">GE061_000538</name>
</gene>
<dbReference type="OrthoDB" id="10257492at2759"/>
<dbReference type="InterPro" id="IPR000092">
    <property type="entry name" value="Polyprenyl_synt"/>
</dbReference>
<evidence type="ECO:0000313" key="10">
    <source>
        <dbReference type="EMBL" id="KAF6216198.1"/>
    </source>
</evidence>
<evidence type="ECO:0000313" key="11">
    <source>
        <dbReference type="Proteomes" id="UP000466442"/>
    </source>
</evidence>
<dbReference type="FunFam" id="1.10.600.10:FF:000021">
    <property type="entry name" value="Farnesyl pyrophosphate synthase"/>
    <property type="match status" value="1"/>
</dbReference>
<dbReference type="PANTHER" id="PTHR11525">
    <property type="entry name" value="FARNESYL-PYROPHOSPHATE SYNTHETASE"/>
    <property type="match status" value="1"/>
</dbReference>
<keyword evidence="4" id="KW-0479">Metal-binding</keyword>
<dbReference type="InterPro" id="IPR033749">
    <property type="entry name" value="Polyprenyl_synt_CS"/>
</dbReference>
<comment type="cofactor">
    <cofactor evidence="1">
        <name>Mg(2+)</name>
        <dbReference type="ChEBI" id="CHEBI:18420"/>
    </cofactor>
</comment>
<comment type="caution">
    <text evidence="10">The sequence shown here is derived from an EMBL/GenBank/DDBJ whole genome shotgun (WGS) entry which is preliminary data.</text>
</comment>
<keyword evidence="3 9" id="KW-0808">Transferase</keyword>
<dbReference type="Pfam" id="PF00348">
    <property type="entry name" value="polyprenyl_synt"/>
    <property type="match status" value="1"/>
</dbReference>
<evidence type="ECO:0000256" key="3">
    <source>
        <dbReference type="ARBA" id="ARBA00022679"/>
    </source>
</evidence>
<comment type="pathway">
    <text evidence="7">Pheromone biosynthesis.</text>
</comment>
<dbReference type="SFLD" id="SFLDS00005">
    <property type="entry name" value="Isoprenoid_Synthase_Type_I"/>
    <property type="match status" value="1"/>
</dbReference>
<dbReference type="GO" id="GO:0042811">
    <property type="term" value="P:pheromone biosynthetic process"/>
    <property type="evidence" value="ECO:0007669"/>
    <property type="project" value="UniProtKB-ARBA"/>
</dbReference>
<accession>A0A6A4KDC2</accession>
<dbReference type="PROSITE" id="PS00723">
    <property type="entry name" value="POLYPRENYL_SYNTHASE_1"/>
    <property type="match status" value="1"/>
</dbReference>
<evidence type="ECO:0000256" key="2">
    <source>
        <dbReference type="ARBA" id="ARBA00006706"/>
    </source>
</evidence>
<comment type="similarity">
    <text evidence="2 9">Belongs to the FPP/GGPP synthase family.</text>
</comment>
<keyword evidence="11" id="KW-1185">Reference proteome</keyword>
<dbReference type="EMBL" id="WIXP02000001">
    <property type="protein sequence ID" value="KAF6216198.1"/>
    <property type="molecule type" value="Genomic_DNA"/>
</dbReference>